<dbReference type="GO" id="GO:0006260">
    <property type="term" value="P:DNA replication"/>
    <property type="evidence" value="ECO:0007669"/>
    <property type="project" value="TreeGrafter"/>
</dbReference>
<dbReference type="AlphaFoldDB" id="A0A517DS75"/>
<dbReference type="PANTHER" id="PTHR30050">
    <property type="entry name" value="CHROMOSOMAL REPLICATION INITIATOR PROTEIN DNAA"/>
    <property type="match status" value="1"/>
</dbReference>
<dbReference type="SUPFAM" id="SSF52540">
    <property type="entry name" value="P-loop containing nucleoside triphosphate hydrolases"/>
    <property type="match status" value="1"/>
</dbReference>
<proteinExistence type="predicted"/>
<keyword evidence="3" id="KW-1185">Reference proteome</keyword>
<evidence type="ECO:0000313" key="3">
    <source>
        <dbReference type="Proteomes" id="UP000320776"/>
    </source>
</evidence>
<name>A0A517DS75_9FIRM</name>
<dbReference type="Proteomes" id="UP000320776">
    <property type="component" value="Chromosome"/>
</dbReference>
<organism evidence="2 3">
    <name type="scientific">Sporomusa termitida</name>
    <dbReference type="NCBI Taxonomy" id="2377"/>
    <lineage>
        <taxon>Bacteria</taxon>
        <taxon>Bacillati</taxon>
        <taxon>Bacillota</taxon>
        <taxon>Negativicutes</taxon>
        <taxon>Selenomonadales</taxon>
        <taxon>Sporomusaceae</taxon>
        <taxon>Sporomusa</taxon>
    </lineage>
</organism>
<reference evidence="2 3" key="1">
    <citation type="submission" date="2019-02" db="EMBL/GenBank/DDBJ databases">
        <title>Closed genome of Sporomusa termitida DSM 4440.</title>
        <authorList>
            <person name="Poehlein A."/>
            <person name="Daniel R."/>
        </authorList>
    </citation>
    <scope>NUCLEOTIDE SEQUENCE [LARGE SCALE GENOMIC DNA]</scope>
    <source>
        <strain evidence="2 3">DSM 4440</strain>
    </source>
</reference>
<dbReference type="InterPro" id="IPR027417">
    <property type="entry name" value="P-loop_NTPase"/>
</dbReference>
<evidence type="ECO:0000313" key="2">
    <source>
        <dbReference type="EMBL" id="QDR80214.1"/>
    </source>
</evidence>
<sequence>MQVQSQYAQVKQYIANMQENRESGIGMVLKGPVGTMKTSMAVAVLVEHLKAGHSGLFVPMVSMLDNIFTMKARNKEEWLAYEERIRNTGLLVLDDLGAEYHQEWVLSKVDAIISERYNRMQPIIITTNLSADELKGKYAERVYDRLKGTSKVINFSGKSLRESA</sequence>
<dbReference type="PANTHER" id="PTHR30050:SF4">
    <property type="entry name" value="ATP-BINDING PROTEIN RV3427C IN INSERTION SEQUENCE-RELATED"/>
    <property type="match status" value="1"/>
</dbReference>
<dbReference type="KEGG" id="sted:SPTER_15330"/>
<feature type="domain" description="IstB-like ATP-binding" evidence="1">
    <location>
        <begin position="27"/>
        <end position="162"/>
    </location>
</feature>
<dbReference type="GO" id="GO:0005524">
    <property type="term" value="F:ATP binding"/>
    <property type="evidence" value="ECO:0007669"/>
    <property type="project" value="InterPro"/>
</dbReference>
<dbReference type="Pfam" id="PF01695">
    <property type="entry name" value="IstB_IS21"/>
    <property type="match status" value="1"/>
</dbReference>
<dbReference type="InterPro" id="IPR002611">
    <property type="entry name" value="IstB_ATP-bd"/>
</dbReference>
<accession>A0A517DS75</accession>
<dbReference type="Gene3D" id="3.40.50.300">
    <property type="entry name" value="P-loop containing nucleotide triphosphate hydrolases"/>
    <property type="match status" value="1"/>
</dbReference>
<protein>
    <submittedName>
        <fullName evidence="2">IstB-like ATP binding protein</fullName>
    </submittedName>
</protein>
<evidence type="ECO:0000259" key="1">
    <source>
        <dbReference type="Pfam" id="PF01695"/>
    </source>
</evidence>
<dbReference type="EMBL" id="CP036259">
    <property type="protein sequence ID" value="QDR80214.1"/>
    <property type="molecule type" value="Genomic_DNA"/>
</dbReference>
<gene>
    <name evidence="2" type="ORF">SPTER_15330</name>
</gene>